<accession>A0ABU0XW65</accession>
<dbReference type="CDD" id="cd14744">
    <property type="entry name" value="PAAR_CT_2"/>
    <property type="match status" value="1"/>
</dbReference>
<dbReference type="Pfam" id="PF05488">
    <property type="entry name" value="PAAR_motif"/>
    <property type="match status" value="1"/>
</dbReference>
<proteinExistence type="predicted"/>
<evidence type="ECO:0000313" key="1">
    <source>
        <dbReference type="EMBL" id="MDQ4627796.1"/>
    </source>
</evidence>
<protein>
    <submittedName>
        <fullName evidence="1">PAAR domain-containing protein</fullName>
    </submittedName>
</protein>
<dbReference type="Gene3D" id="2.60.200.60">
    <property type="match status" value="1"/>
</dbReference>
<comment type="caution">
    <text evidence="1">The sequence shown here is derived from an EMBL/GenBank/DDBJ whole genome shotgun (WGS) entry which is preliminary data.</text>
</comment>
<evidence type="ECO:0000313" key="2">
    <source>
        <dbReference type="Proteomes" id="UP001237592"/>
    </source>
</evidence>
<organism evidence="1 2">
    <name type="scientific">Janthinobacterium lividum</name>
    <dbReference type="NCBI Taxonomy" id="29581"/>
    <lineage>
        <taxon>Bacteria</taxon>
        <taxon>Pseudomonadati</taxon>
        <taxon>Pseudomonadota</taxon>
        <taxon>Betaproteobacteria</taxon>
        <taxon>Burkholderiales</taxon>
        <taxon>Oxalobacteraceae</taxon>
        <taxon>Janthinobacterium</taxon>
    </lineage>
</organism>
<sequence>MAGEIIRKGDPTSHGGVVLEGSTTDICMGQPIAYIGHKVQCPKCKGIFPIAEGVLTTILYGRGVAVAGMKTACGATLIPTQFTDTVEWSSGDAGAASSKAAAAAPALLAAAGAAASALAKFPDDSPDEQIRVVDHKTGEPIPELAYYIEAPDGSVYTGLTDEDGLCERVATYQPEELSVYFGEDAEKKKQGA</sequence>
<name>A0ABU0XW65_9BURK</name>
<reference evidence="1 2" key="1">
    <citation type="submission" date="2023-08" db="EMBL/GenBank/DDBJ databases">
        <title>Draft genome sequence of Janthinobacterium lividum.</title>
        <authorList>
            <person name="Chun B.H."/>
            <person name="Lee Y."/>
        </authorList>
    </citation>
    <scope>NUCLEOTIDE SEQUENCE [LARGE SCALE GENOMIC DNA]</scope>
    <source>
        <strain evidence="1 2">AMJK</strain>
    </source>
</reference>
<dbReference type="RefSeq" id="WP_307779762.1">
    <property type="nucleotide sequence ID" value="NZ_JAVFKP010000004.1"/>
</dbReference>
<keyword evidence="2" id="KW-1185">Reference proteome</keyword>
<dbReference type="Proteomes" id="UP001237592">
    <property type="component" value="Unassembled WGS sequence"/>
</dbReference>
<gene>
    <name evidence="1" type="ORF">RB624_18050</name>
</gene>
<dbReference type="InterPro" id="IPR008727">
    <property type="entry name" value="PAAR_motif"/>
</dbReference>
<dbReference type="EMBL" id="JAVFKP010000004">
    <property type="protein sequence ID" value="MDQ4627796.1"/>
    <property type="molecule type" value="Genomic_DNA"/>
</dbReference>